<dbReference type="Proteomes" id="UP000587527">
    <property type="component" value="Unassembled WGS sequence"/>
</dbReference>
<proteinExistence type="predicted"/>
<accession>A0A841BJ12</accession>
<keyword evidence="2" id="KW-1185">Reference proteome</keyword>
<evidence type="ECO:0008006" key="3">
    <source>
        <dbReference type="Google" id="ProtNLM"/>
    </source>
</evidence>
<evidence type="ECO:0000313" key="2">
    <source>
        <dbReference type="Proteomes" id="UP000587527"/>
    </source>
</evidence>
<dbReference type="EMBL" id="JACHMN010000001">
    <property type="protein sequence ID" value="MBB5867318.1"/>
    <property type="molecule type" value="Genomic_DNA"/>
</dbReference>
<name>A0A841BJ12_9ACTN</name>
<dbReference type="RefSeq" id="WP_184831900.1">
    <property type="nucleotide sequence ID" value="NZ_JACHMN010000001.1"/>
</dbReference>
<sequence length="421" mass="42855">MIPLSLLDIAAYRAQHAVGSVVLAQVTWLIEGSPDIGRIRALADRLAASSQLGRVVLPARVLGGRDHWGPLASVPEVVVEPGPVDRSAVLDWVDARGRVPVLPSSSPWHLAVRPFTDGGHAVTLVVSHALTDGVGLINALTSAGRRAPSLYAGRGPGLLTGVREALTGLPAGIRAAIAAARATGSGDGGPAPRMTSRPRPHTLVALVDSSAWHAAAAALGGSSNALFVSVAAQVAAAIGRVTADGTAIVGIPVNDRTEGDDVSANALTTVQLDLPADQIRDVAFIRAEIKRVLVARSGQDAAFVAMLPIVPYLPASVLRPVAQAALGAGDPVTTASHVGVLPRALVTAPGPASAVFLNLGMQHPDALEVPERLNALAAETPDGTVAVHLGSASDRIADAAGWRAAARAALLALGIEAREIL</sequence>
<comment type="caution">
    <text evidence="1">The sequence shown here is derived from an EMBL/GenBank/DDBJ whole genome shotgun (WGS) entry which is preliminary data.</text>
</comment>
<organism evidence="1 2">
    <name type="scientific">Allocatelliglobosispora scoriae</name>
    <dbReference type="NCBI Taxonomy" id="643052"/>
    <lineage>
        <taxon>Bacteria</taxon>
        <taxon>Bacillati</taxon>
        <taxon>Actinomycetota</taxon>
        <taxon>Actinomycetes</taxon>
        <taxon>Micromonosporales</taxon>
        <taxon>Micromonosporaceae</taxon>
        <taxon>Allocatelliglobosispora</taxon>
    </lineage>
</organism>
<gene>
    <name evidence="1" type="ORF">F4553_000697</name>
</gene>
<protein>
    <recommendedName>
        <fullName evidence="3">Diacylglycerol O-acyltransferase</fullName>
    </recommendedName>
</protein>
<reference evidence="1 2" key="1">
    <citation type="submission" date="2020-08" db="EMBL/GenBank/DDBJ databases">
        <title>Sequencing the genomes of 1000 actinobacteria strains.</title>
        <authorList>
            <person name="Klenk H.-P."/>
        </authorList>
    </citation>
    <scope>NUCLEOTIDE SEQUENCE [LARGE SCALE GENOMIC DNA]</scope>
    <source>
        <strain evidence="1 2">DSM 45362</strain>
    </source>
</reference>
<evidence type="ECO:0000313" key="1">
    <source>
        <dbReference type="EMBL" id="MBB5867318.1"/>
    </source>
</evidence>
<dbReference type="AlphaFoldDB" id="A0A841BJ12"/>